<dbReference type="EMBL" id="JACKVC010000018">
    <property type="protein sequence ID" value="MCV7390512.1"/>
    <property type="molecule type" value="Genomic_DNA"/>
</dbReference>
<evidence type="ECO:0000313" key="1">
    <source>
        <dbReference type="EMBL" id="MCV7390512.1"/>
    </source>
</evidence>
<comment type="caution">
    <text evidence="1">The sequence shown here is derived from an EMBL/GenBank/DDBJ whole genome shotgun (WGS) entry which is preliminary data.</text>
</comment>
<keyword evidence="1" id="KW-0540">Nuclease</keyword>
<keyword evidence="1" id="KW-0378">Hydrolase</keyword>
<protein>
    <submittedName>
        <fullName evidence="1">TnsA-like heteromeric transposase endonuclease subunit</fullName>
    </submittedName>
</protein>
<reference evidence="1" key="2">
    <citation type="journal article" date="2022" name="BMC Genomics">
        <title>Comparative genome analysis of mycobacteria focusing on tRNA and non-coding RNA.</title>
        <authorList>
            <person name="Behra P.R.K."/>
            <person name="Pettersson B.M.F."/>
            <person name="Ramesh M."/>
            <person name="Das S."/>
            <person name="Dasgupta S."/>
            <person name="Kirsebom L.A."/>
        </authorList>
    </citation>
    <scope>NUCLEOTIDE SEQUENCE</scope>
    <source>
        <strain evidence="1">DSM 44242</strain>
    </source>
</reference>
<name>A0AAW5T6R2_9MYCO</name>
<dbReference type="Proteomes" id="UP001141659">
    <property type="component" value="Unassembled WGS sequence"/>
</dbReference>
<accession>A0AAW5T6R2</accession>
<dbReference type="GO" id="GO:0004519">
    <property type="term" value="F:endonuclease activity"/>
    <property type="evidence" value="ECO:0007669"/>
    <property type="project" value="UniProtKB-KW"/>
</dbReference>
<evidence type="ECO:0000313" key="2">
    <source>
        <dbReference type="Proteomes" id="UP001141659"/>
    </source>
</evidence>
<proteinExistence type="predicted"/>
<gene>
    <name evidence="1" type="ORF">H5P34_20845</name>
</gene>
<dbReference type="AlphaFoldDB" id="A0AAW5T6R2"/>
<reference evidence="1" key="1">
    <citation type="submission" date="2020-07" db="EMBL/GenBank/DDBJ databases">
        <authorList>
            <person name="Pettersson B.M.F."/>
            <person name="Behra P.R.K."/>
            <person name="Ramesh M."/>
            <person name="Das S."/>
            <person name="Dasgupta S."/>
            <person name="Kirsebom L.A."/>
        </authorList>
    </citation>
    <scope>NUCLEOTIDE SEQUENCE</scope>
    <source>
        <strain evidence="1">DSM 44242</strain>
    </source>
</reference>
<organism evidence="1 2">
    <name type="scientific">Mycolicibacterium porcinum</name>
    <dbReference type="NCBI Taxonomy" id="39693"/>
    <lineage>
        <taxon>Bacteria</taxon>
        <taxon>Bacillati</taxon>
        <taxon>Actinomycetota</taxon>
        <taxon>Actinomycetes</taxon>
        <taxon>Mycobacteriales</taxon>
        <taxon>Mycobacteriaceae</taxon>
        <taxon>Mycolicibacterium</taxon>
    </lineage>
</organism>
<dbReference type="InterPro" id="IPR048000">
    <property type="entry name" value="TnsA-like"/>
</dbReference>
<keyword evidence="1" id="KW-0255">Endonuclease</keyword>
<dbReference type="RefSeq" id="WP_105367234.1">
    <property type="nucleotide sequence ID" value="NZ_JACKVC010000018.1"/>
</dbReference>
<dbReference type="NCBIfam" id="NF033179">
    <property type="entry name" value="TnsA_like_Actin"/>
    <property type="match status" value="1"/>
</dbReference>
<sequence>MDVEVEAMRPCRAADANDGVPAASSAGLCLAWEFSIDGAPTSEWSWSDDASPPLDRLTPVRQPQSSEHNRHVPATVYSMTNGDFVSLESGLEHDLVRRLDRDPAVVRILPQPFRLRWSGSVEGTHTPDILTLHTDGAPTVWDVRGLDKQDDDFLAESAVIRQVCPLVGWRYELFAGTDEIERLNMLWLNGFRRKPPWAFRCEDLVRLAVGPGGSTIAGVSSHDDGSGELISTMWHLLWCNKLQIDVTASWTLDTIVTLGQECADD</sequence>